<accession>A0ABV6Y8D1</accession>
<feature type="chain" id="PRO_5046358842" description="Surface antigen domain-containing protein" evidence="1">
    <location>
        <begin position="19"/>
        <end position="248"/>
    </location>
</feature>
<feature type="signal peptide" evidence="1">
    <location>
        <begin position="1"/>
        <end position="18"/>
    </location>
</feature>
<dbReference type="Proteomes" id="UP001593940">
    <property type="component" value="Unassembled WGS sequence"/>
</dbReference>
<sequence length="248" mass="24634">MIKILNPAVVLAMALSLAACNQTGAGGSIAAGAAAALDPTGLSGAALDMAQAQADADASASMDFSSFAPRLSDIAAGNIAPPNYMGEVNKMTGRIMARESARMARNVAQAGVDAALSGGLSLAGAGPQLAMQGIGTGVVAAQVAAAQNQAGASAAMASAQFAASRFLPDADLPAEAQAALSVLNGGGSSASWQSPSGASGKVSLKTSNRKLFGGMDCRILRREARSGGQVRTGEMLACRNNGEWYDLS</sequence>
<dbReference type="RefSeq" id="WP_377029860.1">
    <property type="nucleotide sequence ID" value="NZ_JBHOMY010000031.1"/>
</dbReference>
<evidence type="ECO:0000256" key="1">
    <source>
        <dbReference type="SAM" id="SignalP"/>
    </source>
</evidence>
<dbReference type="PROSITE" id="PS51257">
    <property type="entry name" value="PROKAR_LIPOPROTEIN"/>
    <property type="match status" value="1"/>
</dbReference>
<keyword evidence="1" id="KW-0732">Signal</keyword>
<evidence type="ECO:0000313" key="3">
    <source>
        <dbReference type="Proteomes" id="UP001593940"/>
    </source>
</evidence>
<evidence type="ECO:0008006" key="4">
    <source>
        <dbReference type="Google" id="ProtNLM"/>
    </source>
</evidence>
<keyword evidence="3" id="KW-1185">Reference proteome</keyword>
<reference evidence="2 3" key="1">
    <citation type="submission" date="2024-09" db="EMBL/GenBank/DDBJ databases">
        <title>Nodulacao em especies de Leguminosae Basais da Amazonia e Caracterizacao dos Rizobios e Bacterias Associadas aos Nodulos.</title>
        <authorList>
            <person name="Jambeiro I.C.A."/>
            <person name="Lopes I.S."/>
            <person name="Aguiar E.R.G.R."/>
            <person name="Santos A.F.J."/>
            <person name="Dos Santos J.M.F."/>
            <person name="Gross E."/>
        </authorList>
    </citation>
    <scope>NUCLEOTIDE SEQUENCE [LARGE SCALE GENOMIC DNA]</scope>
    <source>
        <strain evidence="2 3">BRUESC1165</strain>
    </source>
</reference>
<proteinExistence type="predicted"/>
<dbReference type="EMBL" id="JBHOMY010000031">
    <property type="protein sequence ID" value="MFC1457527.1"/>
    <property type="molecule type" value="Genomic_DNA"/>
</dbReference>
<comment type="caution">
    <text evidence="2">The sequence shown here is derived from an EMBL/GenBank/DDBJ whole genome shotgun (WGS) entry which is preliminary data.</text>
</comment>
<protein>
    <recommendedName>
        <fullName evidence="4">Surface antigen domain-containing protein</fullName>
    </recommendedName>
</protein>
<name>A0ABV6Y8D1_9HYPH</name>
<organism evidence="2 3">
    <name type="scientific">Microvirga arabica</name>
    <dbReference type="NCBI Taxonomy" id="1128671"/>
    <lineage>
        <taxon>Bacteria</taxon>
        <taxon>Pseudomonadati</taxon>
        <taxon>Pseudomonadota</taxon>
        <taxon>Alphaproteobacteria</taxon>
        <taxon>Hyphomicrobiales</taxon>
        <taxon>Methylobacteriaceae</taxon>
        <taxon>Microvirga</taxon>
    </lineage>
</organism>
<evidence type="ECO:0000313" key="2">
    <source>
        <dbReference type="EMBL" id="MFC1457527.1"/>
    </source>
</evidence>
<gene>
    <name evidence="2" type="ORF">ACETIH_12525</name>
</gene>